<feature type="compositionally biased region" description="Low complexity" evidence="7">
    <location>
        <begin position="182"/>
        <end position="194"/>
    </location>
</feature>
<reference evidence="10" key="1">
    <citation type="journal article" date="2019" name="BMC Genomics">
        <title>A new reference genome for Sorghum bicolor reveals high levels of sequence similarity between sweet and grain genotypes: implications for the genetics of sugar metabolism.</title>
        <authorList>
            <person name="Cooper E.A."/>
            <person name="Brenton Z.W."/>
            <person name="Flinn B.S."/>
            <person name="Jenkins J."/>
            <person name="Shu S."/>
            <person name="Flowers D."/>
            <person name="Luo F."/>
            <person name="Wang Y."/>
            <person name="Xia P."/>
            <person name="Barry K."/>
            <person name="Daum C."/>
            <person name="Lipzen A."/>
            <person name="Yoshinaga Y."/>
            <person name="Schmutz J."/>
            <person name="Saski C."/>
            <person name="Vermerris W."/>
            <person name="Kresovich S."/>
        </authorList>
    </citation>
    <scope>NUCLEOTIDE SEQUENCE</scope>
</reference>
<evidence type="ECO:0000256" key="3">
    <source>
        <dbReference type="ARBA" id="ARBA00022490"/>
    </source>
</evidence>
<feature type="domain" description="Tyrosine-protein phosphatase" evidence="8">
    <location>
        <begin position="247"/>
        <end position="503"/>
    </location>
</feature>
<keyword evidence="3" id="KW-0963">Cytoplasm</keyword>
<feature type="domain" description="Tyrosine specific protein phosphatases" evidence="9">
    <location>
        <begin position="423"/>
        <end position="494"/>
    </location>
</feature>
<protein>
    <recommendedName>
        <fullName evidence="2">protein-tyrosine-phosphatase</fullName>
        <ecNumber evidence="2">3.1.3.48</ecNumber>
    </recommendedName>
</protein>
<organism evidence="10 11">
    <name type="scientific">Sorghum bicolor</name>
    <name type="common">Sorghum</name>
    <name type="synonym">Sorghum vulgare</name>
    <dbReference type="NCBI Taxonomy" id="4558"/>
    <lineage>
        <taxon>Eukaryota</taxon>
        <taxon>Viridiplantae</taxon>
        <taxon>Streptophyta</taxon>
        <taxon>Embryophyta</taxon>
        <taxon>Tracheophyta</taxon>
        <taxon>Spermatophyta</taxon>
        <taxon>Magnoliopsida</taxon>
        <taxon>Liliopsida</taxon>
        <taxon>Poales</taxon>
        <taxon>Poaceae</taxon>
        <taxon>PACMAD clade</taxon>
        <taxon>Panicoideae</taxon>
        <taxon>Andropogonodae</taxon>
        <taxon>Andropogoneae</taxon>
        <taxon>Sorghinae</taxon>
        <taxon>Sorghum</taxon>
    </lineage>
</organism>
<evidence type="ECO:0000256" key="7">
    <source>
        <dbReference type="SAM" id="MobiDB-lite"/>
    </source>
</evidence>
<dbReference type="Gene3D" id="3.90.190.10">
    <property type="entry name" value="Protein tyrosine phosphatase superfamily"/>
    <property type="match status" value="1"/>
</dbReference>
<evidence type="ECO:0000313" key="10">
    <source>
        <dbReference type="EMBL" id="KAG0529041.1"/>
    </source>
</evidence>
<sequence>RDPGPITASSFGSSERFPFPVPRLPLVESPSRSRHSIPFLQNEDEPAAGAVPSSPAQPLTATSHLLRVGSTASERASPGALVAVAVAVTNPSSSCLRSQVSSQSHHHRKFQPNHFRSAGGPAAALPALLRPSATATPTTPPAASPASSPSPPTIHASKRRRRRGTETEATGNSPLRGGGGSASASAPRSSSSPPAGAPPLSLPPPGFDPLDPDADPPPKPPLTPVEVRHCKKALKALENKLGKPAKLAKEFYSLPDIRTELQSAQKFSVARKQENRGRNRYTDVLPFDRTRVRLQSSTGNDYINASHIEIAGRNLTKFISTQGPLANTIENFWQMVYDNHCPVIVMLTKFDGLKCDEYLPLSKGEDIFGKFTIKITKFRKDGQLVLRGVEIRRDESDEVRSLLHIEYPEWPDHGVPNGSADVRRILKRLYHIPREWPIVAHCSAGIGRTGAYITIHNTIERILRGEQEAVDLVETVKKFRSQRPGMVQTEEQYKCCHQAIRDELKDLVSSSKH</sequence>
<feature type="compositionally biased region" description="Pro residues" evidence="7">
    <location>
        <begin position="195"/>
        <end position="207"/>
    </location>
</feature>
<dbReference type="InterPro" id="IPR003595">
    <property type="entry name" value="Tyr_Pase_cat"/>
</dbReference>
<feature type="compositionally biased region" description="Pro residues" evidence="7">
    <location>
        <begin position="138"/>
        <end position="152"/>
    </location>
</feature>
<evidence type="ECO:0000256" key="4">
    <source>
        <dbReference type="ARBA" id="ARBA00022553"/>
    </source>
</evidence>
<feature type="region of interest" description="Disordered" evidence="7">
    <location>
        <begin position="96"/>
        <end position="225"/>
    </location>
</feature>
<proteinExistence type="predicted"/>
<dbReference type="SMART" id="SM00194">
    <property type="entry name" value="PTPc"/>
    <property type="match status" value="1"/>
</dbReference>
<accession>A0A921QYD7</accession>
<dbReference type="PRINTS" id="PR00700">
    <property type="entry name" value="PRTYPHPHTASE"/>
</dbReference>
<dbReference type="PROSITE" id="PS50055">
    <property type="entry name" value="TYR_PHOSPHATASE_PTP"/>
    <property type="match status" value="1"/>
</dbReference>
<dbReference type="SMART" id="SM00404">
    <property type="entry name" value="PTPc_motif"/>
    <property type="match status" value="1"/>
</dbReference>
<reference evidence="10" key="2">
    <citation type="submission" date="2020-10" db="EMBL/GenBank/DDBJ databases">
        <authorList>
            <person name="Cooper E.A."/>
            <person name="Brenton Z.W."/>
            <person name="Flinn B.S."/>
            <person name="Jenkins J."/>
            <person name="Shu S."/>
            <person name="Flowers D."/>
            <person name="Luo F."/>
            <person name="Wang Y."/>
            <person name="Xia P."/>
            <person name="Barry K."/>
            <person name="Daum C."/>
            <person name="Lipzen A."/>
            <person name="Yoshinaga Y."/>
            <person name="Schmutz J."/>
            <person name="Saski C."/>
            <person name="Vermerris W."/>
            <person name="Kresovich S."/>
        </authorList>
    </citation>
    <scope>NUCLEOTIDE SEQUENCE</scope>
</reference>
<dbReference type="PROSITE" id="PS50056">
    <property type="entry name" value="TYR_PHOSPHATASE_2"/>
    <property type="match status" value="1"/>
</dbReference>
<dbReference type="PANTHER" id="PTHR19134:SF492">
    <property type="entry name" value="PROTEIN-TYROSINE-PHOSPHATASE PTP1"/>
    <property type="match status" value="1"/>
</dbReference>
<dbReference type="Proteomes" id="UP000807115">
    <property type="component" value="Chromosome 5"/>
</dbReference>
<dbReference type="GO" id="GO:0005737">
    <property type="term" value="C:cytoplasm"/>
    <property type="evidence" value="ECO:0007669"/>
    <property type="project" value="UniProtKB-SubCell"/>
</dbReference>
<name>A0A921QYD7_SORBI</name>
<dbReference type="AlphaFoldDB" id="A0A921QYD7"/>
<dbReference type="FunFam" id="3.90.190.10:FF:000045">
    <property type="entry name" value="Tyrosine-protein phosphatase non-receptor type 12"/>
    <property type="match status" value="1"/>
</dbReference>
<keyword evidence="5" id="KW-0378">Hydrolase</keyword>
<dbReference type="EMBL" id="CM027684">
    <property type="protein sequence ID" value="KAG0529041.1"/>
    <property type="molecule type" value="Genomic_DNA"/>
</dbReference>
<keyword evidence="6" id="KW-0904">Protein phosphatase</keyword>
<evidence type="ECO:0000256" key="2">
    <source>
        <dbReference type="ARBA" id="ARBA00013064"/>
    </source>
</evidence>
<dbReference type="InterPro" id="IPR000242">
    <property type="entry name" value="PTP_cat"/>
</dbReference>
<evidence type="ECO:0000259" key="9">
    <source>
        <dbReference type="PROSITE" id="PS50056"/>
    </source>
</evidence>
<feature type="compositionally biased region" description="Low complexity" evidence="7">
    <location>
        <begin position="116"/>
        <end position="137"/>
    </location>
</feature>
<dbReference type="InterPro" id="IPR029021">
    <property type="entry name" value="Prot-tyrosine_phosphatase-like"/>
</dbReference>
<dbReference type="Pfam" id="PF00102">
    <property type="entry name" value="Y_phosphatase"/>
    <property type="match status" value="1"/>
</dbReference>
<dbReference type="GO" id="GO:0004725">
    <property type="term" value="F:protein tyrosine phosphatase activity"/>
    <property type="evidence" value="ECO:0007669"/>
    <property type="project" value="UniProtKB-EC"/>
</dbReference>
<evidence type="ECO:0000259" key="8">
    <source>
        <dbReference type="PROSITE" id="PS50055"/>
    </source>
</evidence>
<feature type="non-terminal residue" evidence="10">
    <location>
        <position position="1"/>
    </location>
</feature>
<comment type="subcellular location">
    <subcellularLocation>
        <location evidence="1">Cytoplasm</location>
    </subcellularLocation>
</comment>
<comment type="caution">
    <text evidence="10">The sequence shown here is derived from an EMBL/GenBank/DDBJ whole genome shotgun (WGS) entry which is preliminary data.</text>
</comment>
<evidence type="ECO:0000256" key="6">
    <source>
        <dbReference type="ARBA" id="ARBA00022912"/>
    </source>
</evidence>
<feature type="region of interest" description="Disordered" evidence="7">
    <location>
        <begin position="1"/>
        <end position="61"/>
    </location>
</feature>
<dbReference type="InterPro" id="IPR000387">
    <property type="entry name" value="Tyr_Pase_dom"/>
</dbReference>
<dbReference type="InterPro" id="IPR050348">
    <property type="entry name" value="Protein-Tyr_Phosphatase"/>
</dbReference>
<keyword evidence="4" id="KW-0597">Phosphoprotein</keyword>
<evidence type="ECO:0000256" key="5">
    <source>
        <dbReference type="ARBA" id="ARBA00022801"/>
    </source>
</evidence>
<gene>
    <name evidence="10" type="ORF">BDA96_05G064300</name>
</gene>
<dbReference type="PANTHER" id="PTHR19134">
    <property type="entry name" value="RECEPTOR-TYPE TYROSINE-PROTEIN PHOSPHATASE"/>
    <property type="match status" value="1"/>
</dbReference>
<dbReference type="EC" id="3.1.3.48" evidence="2"/>
<dbReference type="SUPFAM" id="SSF52799">
    <property type="entry name" value="(Phosphotyrosine protein) phosphatases II"/>
    <property type="match status" value="1"/>
</dbReference>
<evidence type="ECO:0000313" key="11">
    <source>
        <dbReference type="Proteomes" id="UP000807115"/>
    </source>
</evidence>
<evidence type="ECO:0000256" key="1">
    <source>
        <dbReference type="ARBA" id="ARBA00004496"/>
    </source>
</evidence>